<keyword evidence="13" id="KW-0969">Cilium</keyword>
<keyword evidence="13" id="KW-0966">Cell projection</keyword>
<dbReference type="Gene3D" id="3.30.300.30">
    <property type="match status" value="1"/>
</dbReference>
<feature type="domain" description="Flagellar M-ring C-terminal" evidence="12">
    <location>
        <begin position="262"/>
        <end position="423"/>
    </location>
</feature>
<evidence type="ECO:0000256" key="10">
    <source>
        <dbReference type="SAM" id="Phobius"/>
    </source>
</evidence>
<evidence type="ECO:0000259" key="11">
    <source>
        <dbReference type="Pfam" id="PF01514"/>
    </source>
</evidence>
<dbReference type="InterPro" id="IPR013556">
    <property type="entry name" value="Flag_M-ring_C"/>
</dbReference>
<dbReference type="NCBIfam" id="TIGR00206">
    <property type="entry name" value="fliF"/>
    <property type="match status" value="1"/>
</dbReference>
<evidence type="ECO:0000256" key="6">
    <source>
        <dbReference type="ARBA" id="ARBA00022989"/>
    </source>
</evidence>
<dbReference type="InterPro" id="IPR045851">
    <property type="entry name" value="AMP-bd_C_sf"/>
</dbReference>
<dbReference type="AlphaFoldDB" id="A0A0A8H2Q3"/>
<evidence type="ECO:0000313" key="14">
    <source>
        <dbReference type="Proteomes" id="UP000031163"/>
    </source>
</evidence>
<dbReference type="PANTHER" id="PTHR30046:SF0">
    <property type="entry name" value="FLAGELLAR M-RING PROTEIN"/>
    <property type="match status" value="1"/>
</dbReference>
<dbReference type="STRING" id="1031564.CINS_1306"/>
<evidence type="ECO:0000256" key="2">
    <source>
        <dbReference type="ARBA" id="ARBA00004651"/>
    </source>
</evidence>
<evidence type="ECO:0000256" key="4">
    <source>
        <dbReference type="ARBA" id="ARBA00022475"/>
    </source>
</evidence>
<feature type="transmembrane region" description="Helical" evidence="10">
    <location>
        <begin position="23"/>
        <end position="42"/>
    </location>
</feature>
<dbReference type="EMBL" id="CP007770">
    <property type="protein sequence ID" value="AJC88262.1"/>
    <property type="molecule type" value="Genomic_DNA"/>
</dbReference>
<dbReference type="RefSeq" id="WP_039650877.1">
    <property type="nucleotide sequence ID" value="NZ_CP007770.1"/>
</dbReference>
<keyword evidence="8 9" id="KW-0975">Bacterial flagellum</keyword>
<dbReference type="PIRSF" id="PIRSF004862">
    <property type="entry name" value="FliF"/>
    <property type="match status" value="1"/>
</dbReference>
<dbReference type="GO" id="GO:0071973">
    <property type="term" value="P:bacterial-type flagellum-dependent cell motility"/>
    <property type="evidence" value="ECO:0007669"/>
    <property type="project" value="InterPro"/>
</dbReference>
<reference evidence="13 14" key="1">
    <citation type="journal article" date="2014" name="Genome Biol. Evol.">
        <title>Comparative Genomics of the Campylobacter lari Group.</title>
        <authorList>
            <person name="Miller W.G."/>
            <person name="Yee E."/>
            <person name="Chapman M.H."/>
            <person name="Smith T.P."/>
            <person name="Bono J.L."/>
            <person name="Huynh S."/>
            <person name="Parker C.T."/>
            <person name="Vandamme P."/>
            <person name="Luong K."/>
            <person name="Korlach J."/>
        </authorList>
    </citation>
    <scope>NUCLEOTIDE SEQUENCE [LARGE SCALE GENOMIC DNA]</scope>
    <source>
        <strain evidence="13 14">NCTC 12927</strain>
    </source>
</reference>
<dbReference type="GO" id="GO:0003774">
    <property type="term" value="F:cytoskeletal motor activity"/>
    <property type="evidence" value="ECO:0007669"/>
    <property type="project" value="InterPro"/>
</dbReference>
<evidence type="ECO:0000256" key="8">
    <source>
        <dbReference type="ARBA" id="ARBA00023143"/>
    </source>
</evidence>
<protein>
    <recommendedName>
        <fullName evidence="9">Flagellar M-ring protein</fullName>
    </recommendedName>
</protein>
<evidence type="ECO:0000256" key="1">
    <source>
        <dbReference type="ARBA" id="ARBA00004117"/>
    </source>
</evidence>
<keyword evidence="5 10" id="KW-0812">Transmembrane</keyword>
<comment type="subcellular location">
    <subcellularLocation>
        <location evidence="1 9">Bacterial flagellum basal body</location>
    </subcellularLocation>
    <subcellularLocation>
        <location evidence="2">Cell membrane</location>
        <topology evidence="2">Multi-pass membrane protein</topology>
    </subcellularLocation>
</comment>
<evidence type="ECO:0000256" key="3">
    <source>
        <dbReference type="ARBA" id="ARBA00007971"/>
    </source>
</evidence>
<feature type="domain" description="Flagellar M-ring N-terminal" evidence="11">
    <location>
        <begin position="51"/>
        <end position="223"/>
    </location>
</feature>
<evidence type="ECO:0000256" key="5">
    <source>
        <dbReference type="ARBA" id="ARBA00022692"/>
    </source>
</evidence>
<keyword evidence="6 10" id="KW-1133">Transmembrane helix</keyword>
<dbReference type="PANTHER" id="PTHR30046">
    <property type="entry name" value="FLAGELLAR M-RING PROTEIN"/>
    <property type="match status" value="1"/>
</dbReference>
<evidence type="ECO:0000256" key="9">
    <source>
        <dbReference type="PIRNR" id="PIRNR004862"/>
    </source>
</evidence>
<gene>
    <name evidence="13" type="primary">fliF</name>
    <name evidence="13" type="ORF">CINS_1306</name>
</gene>
<dbReference type="Proteomes" id="UP000031163">
    <property type="component" value="Chromosome"/>
</dbReference>
<keyword evidence="7 10" id="KW-0472">Membrane</keyword>
<dbReference type="GO" id="GO:0005886">
    <property type="term" value="C:plasma membrane"/>
    <property type="evidence" value="ECO:0007669"/>
    <property type="project" value="UniProtKB-SubCell"/>
</dbReference>
<evidence type="ECO:0000256" key="7">
    <source>
        <dbReference type="ARBA" id="ARBA00023136"/>
    </source>
</evidence>
<name>A0A0A8H2Q3_9BACT</name>
<evidence type="ECO:0000259" key="12">
    <source>
        <dbReference type="Pfam" id="PF08345"/>
    </source>
</evidence>
<sequence>MDYKTMLHQVGQLYQNLSLKQRIIIAASIVVVVGFLVFLTLFRSGSSMANDAGYSVLFENANTSDSAMIVTQLEKSGVPYILRNEGTILVPNEQVYKQRLAIASAGLLPKDNKVGFELFDKQEFGATEAEQKVKYQRALEGELARTIESLEPIHSATVHIAFAKDTLFTQQQVPPTASVALTVKDGLKLNKKQIMGIKNLIASSVTKLTPENVKIMDQKGIPLDDEEGFADDLIAAQIKYKRDQEYELEQKIVSAIAPFAGGYDRVVAKVSIDYDFSKEQSQSEVYDPNTVVRSEQTLEEHKEGFKDKEIQGVPGAVSNIGPVEGLDDKGAREIYTKNQTTTNNEISKKITNTTKQFATIKRISAAVVVDGKYKVITDDQGNITNEYISLNEKEIQAIENLTKGAIGFNLARGDAVEVNNLEFHKTAKVEDKVQTFYTKFVEPFIPPVKYVFAALLLFIFYKKVIVPFSQKMLADIKLEEEMEGKEGQFIDDAEDAIEKFNAARKKVEEQLGFGDNFDEDSLQYDVLLEKLRGVANEKAEEVALLLQKLVENEAEFGEKDI</sequence>
<dbReference type="PRINTS" id="PR01009">
    <property type="entry name" value="FLGMRINGFLIF"/>
</dbReference>
<dbReference type="InterPro" id="IPR043427">
    <property type="entry name" value="YscJ/FliF"/>
</dbReference>
<comment type="function">
    <text evidence="9">The M ring may be actively involved in energy transduction.</text>
</comment>
<dbReference type="InterPro" id="IPR006182">
    <property type="entry name" value="FliF_N_dom"/>
</dbReference>
<organism evidence="13 14">
    <name type="scientific">Campylobacter insulaenigrae NCTC 12927</name>
    <dbReference type="NCBI Taxonomy" id="1031564"/>
    <lineage>
        <taxon>Bacteria</taxon>
        <taxon>Pseudomonadati</taxon>
        <taxon>Campylobacterota</taxon>
        <taxon>Epsilonproteobacteria</taxon>
        <taxon>Campylobacterales</taxon>
        <taxon>Campylobacteraceae</taxon>
        <taxon>Campylobacter</taxon>
    </lineage>
</organism>
<evidence type="ECO:0000313" key="13">
    <source>
        <dbReference type="EMBL" id="AJC88262.1"/>
    </source>
</evidence>
<dbReference type="HOGENOM" id="CLU_028108_1_1_7"/>
<keyword evidence="13" id="KW-0282">Flagellum</keyword>
<proteinExistence type="inferred from homology"/>
<dbReference type="InterPro" id="IPR000067">
    <property type="entry name" value="FlgMring_FliF"/>
</dbReference>
<dbReference type="GO" id="GO:0009431">
    <property type="term" value="C:bacterial-type flagellum basal body, MS ring"/>
    <property type="evidence" value="ECO:0007669"/>
    <property type="project" value="InterPro"/>
</dbReference>
<comment type="similarity">
    <text evidence="3 9">Belongs to the FliF family.</text>
</comment>
<keyword evidence="4" id="KW-1003">Cell membrane</keyword>
<dbReference type="Pfam" id="PF01514">
    <property type="entry name" value="YscJ_FliF"/>
    <property type="match status" value="1"/>
</dbReference>
<accession>A0A0A8H2Q3</accession>
<dbReference type="Pfam" id="PF08345">
    <property type="entry name" value="YscJ_FliF_C"/>
    <property type="match status" value="1"/>
</dbReference>
<dbReference type="KEGG" id="cis:CINS_1306"/>
<dbReference type="GeneID" id="74432087"/>